<accession>A0A382VE16</accession>
<proteinExistence type="predicted"/>
<protein>
    <recommendedName>
        <fullName evidence="2">DUF385 domain-containing protein</fullName>
    </recommendedName>
</protein>
<evidence type="ECO:0008006" key="2">
    <source>
        <dbReference type="Google" id="ProtNLM"/>
    </source>
</evidence>
<dbReference type="EMBL" id="UINC01151178">
    <property type="protein sequence ID" value="SVD44630.1"/>
    <property type="molecule type" value="Genomic_DNA"/>
</dbReference>
<evidence type="ECO:0000313" key="1">
    <source>
        <dbReference type="EMBL" id="SVD44630.1"/>
    </source>
</evidence>
<gene>
    <name evidence="1" type="ORF">METZ01_LOCUS397484</name>
</gene>
<dbReference type="AlphaFoldDB" id="A0A382VE16"/>
<name>A0A382VE16_9ZZZZ</name>
<sequence>MKLIFRTLSTLLILVIGVVLGVFAVARFHDGPLEGALAIVAAGPFDSGEMQTGTEEPDWAFVRDYSTVEFQLLDPVRSRTTWIMEHEGRIFIPSGYMNSFLGKVWKHWPKEAEEDGRAILRVDGKLYERQMVRIRDETVATPVLSELSRKYVGGAPILFQQVESGDIWLFELRPRS</sequence>
<reference evidence="1" key="1">
    <citation type="submission" date="2018-05" db="EMBL/GenBank/DDBJ databases">
        <authorList>
            <person name="Lanie J.A."/>
            <person name="Ng W.-L."/>
            <person name="Kazmierczak K.M."/>
            <person name="Andrzejewski T.M."/>
            <person name="Davidsen T.M."/>
            <person name="Wayne K.J."/>
            <person name="Tettelin H."/>
            <person name="Glass J.I."/>
            <person name="Rusch D."/>
            <person name="Podicherti R."/>
            <person name="Tsui H.-C.T."/>
            <person name="Winkler M.E."/>
        </authorList>
    </citation>
    <scope>NUCLEOTIDE SEQUENCE</scope>
</reference>
<organism evidence="1">
    <name type="scientific">marine metagenome</name>
    <dbReference type="NCBI Taxonomy" id="408172"/>
    <lineage>
        <taxon>unclassified sequences</taxon>
        <taxon>metagenomes</taxon>
        <taxon>ecological metagenomes</taxon>
    </lineage>
</organism>